<comment type="caution">
    <text evidence="2">The sequence shown here is derived from an EMBL/GenBank/DDBJ whole genome shotgun (WGS) entry which is preliminary data.</text>
</comment>
<dbReference type="GO" id="GO:1990189">
    <property type="term" value="F:protein N-terminal-serine acetyltransferase activity"/>
    <property type="evidence" value="ECO:0007669"/>
    <property type="project" value="TreeGrafter"/>
</dbReference>
<dbReference type="AlphaFoldDB" id="A0A9X1NJW5"/>
<evidence type="ECO:0000259" key="1">
    <source>
        <dbReference type="PROSITE" id="PS51186"/>
    </source>
</evidence>
<keyword evidence="3" id="KW-1185">Reference proteome</keyword>
<proteinExistence type="predicted"/>
<dbReference type="InterPro" id="IPR016181">
    <property type="entry name" value="Acyl_CoA_acyltransferase"/>
</dbReference>
<gene>
    <name evidence="2" type="ORF">LR394_31460</name>
</gene>
<dbReference type="Proteomes" id="UP001138997">
    <property type="component" value="Unassembled WGS sequence"/>
</dbReference>
<dbReference type="GO" id="GO:0008999">
    <property type="term" value="F:protein-N-terminal-alanine acetyltransferase activity"/>
    <property type="evidence" value="ECO:0007669"/>
    <property type="project" value="TreeGrafter"/>
</dbReference>
<accession>A0A9X1NJW5</accession>
<dbReference type="PANTHER" id="PTHR43441">
    <property type="entry name" value="RIBOSOMAL-PROTEIN-SERINE ACETYLTRANSFERASE"/>
    <property type="match status" value="1"/>
</dbReference>
<dbReference type="InterPro" id="IPR051908">
    <property type="entry name" value="Ribosomal_N-acetyltransferase"/>
</dbReference>
<feature type="domain" description="N-acetyltransferase" evidence="1">
    <location>
        <begin position="13"/>
        <end position="170"/>
    </location>
</feature>
<dbReference type="GO" id="GO:0005737">
    <property type="term" value="C:cytoplasm"/>
    <property type="evidence" value="ECO:0007669"/>
    <property type="project" value="TreeGrafter"/>
</dbReference>
<sequence length="186" mass="20595">MKRQPELKLADGHRLRPWTTTDAPVIPLAMQDPLVRQYASQLLDDRDAALAAIHSWSDQWGQGSGAAWAVTGPGEQVLGQIRFGLLDAHLATGVVGYWLLPEARGRSLASSGLARASATVFRRLGWHRIELYHAVENARSCQVARRGGYLQEGVMRQAMQYPVDGRRSDEHLHARLASDPEPNEGR</sequence>
<dbReference type="EMBL" id="JAJOMB010000022">
    <property type="protein sequence ID" value="MCD5315425.1"/>
    <property type="molecule type" value="Genomic_DNA"/>
</dbReference>
<dbReference type="PROSITE" id="PS51186">
    <property type="entry name" value="GNAT"/>
    <property type="match status" value="1"/>
</dbReference>
<evidence type="ECO:0000313" key="2">
    <source>
        <dbReference type="EMBL" id="MCD5315425.1"/>
    </source>
</evidence>
<dbReference type="Gene3D" id="3.40.630.30">
    <property type="match status" value="1"/>
</dbReference>
<dbReference type="PANTHER" id="PTHR43441:SF10">
    <property type="entry name" value="ACETYLTRANSFERASE"/>
    <property type="match status" value="1"/>
</dbReference>
<name>A0A9X1NJW5_9ACTN</name>
<dbReference type="SUPFAM" id="SSF55729">
    <property type="entry name" value="Acyl-CoA N-acyltransferases (Nat)"/>
    <property type="match status" value="1"/>
</dbReference>
<organism evidence="2 3">
    <name type="scientific">Kineosporia babensis</name>
    <dbReference type="NCBI Taxonomy" id="499548"/>
    <lineage>
        <taxon>Bacteria</taxon>
        <taxon>Bacillati</taxon>
        <taxon>Actinomycetota</taxon>
        <taxon>Actinomycetes</taxon>
        <taxon>Kineosporiales</taxon>
        <taxon>Kineosporiaceae</taxon>
        <taxon>Kineosporia</taxon>
    </lineage>
</organism>
<dbReference type="InterPro" id="IPR000182">
    <property type="entry name" value="GNAT_dom"/>
</dbReference>
<dbReference type="Pfam" id="PF13302">
    <property type="entry name" value="Acetyltransf_3"/>
    <property type="match status" value="1"/>
</dbReference>
<protein>
    <submittedName>
        <fullName evidence="2">GNAT family N-acetyltransferase</fullName>
    </submittedName>
</protein>
<evidence type="ECO:0000313" key="3">
    <source>
        <dbReference type="Proteomes" id="UP001138997"/>
    </source>
</evidence>
<dbReference type="RefSeq" id="WP_231448248.1">
    <property type="nucleotide sequence ID" value="NZ_JAJOMB010000022.1"/>
</dbReference>
<reference evidence="2" key="1">
    <citation type="submission" date="2021-11" db="EMBL/GenBank/DDBJ databases">
        <title>Streptomyces corallinus and Kineosporia corallina sp. nov., two new coral-derived marine actinobacteria.</title>
        <authorList>
            <person name="Buangrab K."/>
            <person name="Sutthacheep M."/>
            <person name="Yeemin T."/>
            <person name="Harunari E."/>
            <person name="Igarashi Y."/>
            <person name="Sripreechasak P."/>
            <person name="Kanchanasin P."/>
            <person name="Tanasupawat S."/>
            <person name="Phongsopitanun W."/>
        </authorList>
    </citation>
    <scope>NUCLEOTIDE SEQUENCE</scope>
    <source>
        <strain evidence="2">JCM 31032</strain>
    </source>
</reference>